<proteinExistence type="predicted"/>
<dbReference type="InterPro" id="IPR023210">
    <property type="entry name" value="NADP_OxRdtase_dom"/>
</dbReference>
<evidence type="ECO:0000259" key="2">
    <source>
        <dbReference type="Pfam" id="PF00248"/>
    </source>
</evidence>
<gene>
    <name evidence="3" type="ORF">SAMN02745126_02158</name>
</gene>
<name>A0A1T4N806_9HYPH</name>
<feature type="domain" description="NADP-dependent oxidoreductase" evidence="2">
    <location>
        <begin position="15"/>
        <end position="316"/>
    </location>
</feature>
<protein>
    <submittedName>
        <fullName evidence="3">Predicted oxidoreductase</fullName>
    </submittedName>
</protein>
<evidence type="ECO:0000313" key="3">
    <source>
        <dbReference type="EMBL" id="SJZ75389.1"/>
    </source>
</evidence>
<evidence type="ECO:0000313" key="4">
    <source>
        <dbReference type="Proteomes" id="UP000190092"/>
    </source>
</evidence>
<dbReference type="FunFam" id="3.20.20.100:FF:000004">
    <property type="entry name" value="Oxidoreductase, aldo/keto reductase"/>
    <property type="match status" value="1"/>
</dbReference>
<dbReference type="AlphaFoldDB" id="A0A1T4N806"/>
<dbReference type="RefSeq" id="WP_085933873.1">
    <property type="nucleotide sequence ID" value="NZ_FUWJ01000002.1"/>
</dbReference>
<dbReference type="STRING" id="225324.SAMN02745126_02158"/>
<dbReference type="SUPFAM" id="SSF51430">
    <property type="entry name" value="NAD(P)-linked oxidoreductase"/>
    <property type="match status" value="1"/>
</dbReference>
<organism evidence="3 4">
    <name type="scientific">Enhydrobacter aerosaccus</name>
    <dbReference type="NCBI Taxonomy" id="225324"/>
    <lineage>
        <taxon>Bacteria</taxon>
        <taxon>Pseudomonadati</taxon>
        <taxon>Pseudomonadota</taxon>
        <taxon>Alphaproteobacteria</taxon>
        <taxon>Hyphomicrobiales</taxon>
        <taxon>Enhydrobacter</taxon>
    </lineage>
</organism>
<keyword evidence="4" id="KW-1185">Reference proteome</keyword>
<dbReference type="Pfam" id="PF00248">
    <property type="entry name" value="Aldo_ket_red"/>
    <property type="match status" value="1"/>
</dbReference>
<keyword evidence="1" id="KW-0560">Oxidoreductase</keyword>
<reference evidence="4" key="1">
    <citation type="submission" date="2017-02" db="EMBL/GenBank/DDBJ databases">
        <authorList>
            <person name="Varghese N."/>
            <person name="Submissions S."/>
        </authorList>
    </citation>
    <scope>NUCLEOTIDE SEQUENCE [LARGE SCALE GENOMIC DNA]</scope>
    <source>
        <strain evidence="4">ATCC 27094</strain>
    </source>
</reference>
<dbReference type="InterPro" id="IPR050523">
    <property type="entry name" value="AKR_Detox_Biosynth"/>
</dbReference>
<dbReference type="PANTHER" id="PTHR43364">
    <property type="entry name" value="NADH-SPECIFIC METHYLGLYOXAL REDUCTASE-RELATED"/>
    <property type="match status" value="1"/>
</dbReference>
<dbReference type="Proteomes" id="UP000190092">
    <property type="component" value="Unassembled WGS sequence"/>
</dbReference>
<dbReference type="CDD" id="cd19079">
    <property type="entry name" value="AKR_EcYajO-like"/>
    <property type="match status" value="1"/>
</dbReference>
<dbReference type="EMBL" id="FUWJ01000002">
    <property type="protein sequence ID" value="SJZ75389.1"/>
    <property type="molecule type" value="Genomic_DNA"/>
</dbReference>
<dbReference type="PANTHER" id="PTHR43364:SF4">
    <property type="entry name" value="NAD(P)-LINKED OXIDOREDUCTASE SUPERFAMILY PROTEIN"/>
    <property type="match status" value="1"/>
</dbReference>
<dbReference type="InterPro" id="IPR036812">
    <property type="entry name" value="NAD(P)_OxRdtase_dom_sf"/>
</dbReference>
<dbReference type="Gene3D" id="3.20.20.100">
    <property type="entry name" value="NADP-dependent oxidoreductase domain"/>
    <property type="match status" value="1"/>
</dbReference>
<dbReference type="GO" id="GO:0005829">
    <property type="term" value="C:cytosol"/>
    <property type="evidence" value="ECO:0007669"/>
    <property type="project" value="UniProtKB-ARBA"/>
</dbReference>
<dbReference type="GO" id="GO:0016491">
    <property type="term" value="F:oxidoreductase activity"/>
    <property type="evidence" value="ECO:0007669"/>
    <property type="project" value="UniProtKB-KW"/>
</dbReference>
<accession>A0A1T4N806</accession>
<dbReference type="OrthoDB" id="9773828at2"/>
<sequence>MKYGPLGRSGLIVSRICLGGNSWGAKGRRGWGKFDETEAPTYFRRALDVGITFFDTADTYNFGRSEEIMGATLLKMVRREEIVLSTKVGIRMSPVANDQGTGRKHLMASVDEQLKRLQTDYIDVYQVHRLDPHTPLEETMYSLDQIVRSGKVRYIGGSTMPAYKFAQMVMIADWKGYARPIAMQNLYNLIQREEEREMNRLCHEQGVGLIPYSPLARGFLAGNRSKEGGGATERSKNDAQVQAGTYRECDWEIVERLKKIAAGKGATPAQVALAWLLAKPYMGAPIIGATDLEQLTSAAKATDLTLTAEECASLEEPYQFRVSPQN</sequence>
<evidence type="ECO:0000256" key="1">
    <source>
        <dbReference type="ARBA" id="ARBA00023002"/>
    </source>
</evidence>